<dbReference type="Gene3D" id="1.10.3210.10">
    <property type="entry name" value="Hypothetical protein af1432"/>
    <property type="match status" value="1"/>
</dbReference>
<gene>
    <name evidence="2" type="ORF">CVLEPA_LOCUS14548</name>
</gene>
<dbReference type="SUPFAM" id="SSF109604">
    <property type="entry name" value="HD-domain/PDEase-like"/>
    <property type="match status" value="1"/>
</dbReference>
<dbReference type="InterPro" id="IPR006674">
    <property type="entry name" value="HD_domain"/>
</dbReference>
<dbReference type="InterPro" id="IPR052567">
    <property type="entry name" value="OP_Dioxygenase"/>
</dbReference>
<feature type="domain" description="HD" evidence="1">
    <location>
        <begin position="32"/>
        <end position="103"/>
    </location>
</feature>
<dbReference type="EMBL" id="CAWYQH010000097">
    <property type="protein sequence ID" value="CAK8683476.1"/>
    <property type="molecule type" value="Genomic_DNA"/>
</dbReference>
<proteinExistence type="predicted"/>
<dbReference type="CDD" id="cd00077">
    <property type="entry name" value="HDc"/>
    <property type="match status" value="1"/>
</dbReference>
<name>A0ABP0FY50_CLALP</name>
<dbReference type="Proteomes" id="UP001642483">
    <property type="component" value="Unassembled WGS sequence"/>
</dbReference>
<keyword evidence="3" id="KW-1185">Reference proteome</keyword>
<dbReference type="Pfam" id="PF01966">
    <property type="entry name" value="HD"/>
    <property type="match status" value="1"/>
</dbReference>
<comment type="caution">
    <text evidence="2">The sequence shown here is derived from an EMBL/GenBank/DDBJ whole genome shotgun (WGS) entry which is preliminary data.</text>
</comment>
<evidence type="ECO:0000313" key="3">
    <source>
        <dbReference type="Proteomes" id="UP001642483"/>
    </source>
</evidence>
<sequence length="186" mass="21125">MKSLSAQLDEIFVLYEKFGSTCYEGEAVTQVEHALQAAELAEKEGASIPVVLGAFFHDIGHLVSMDKTTEERWALKNHGDVGKEFLANHGFPLGVTELVAGHVSAKRFLVYQDKDYYNKLSSHSRYTLKLQGGAMVKDEADLFKSSSSFNDIIRVRQWDEEAKDPEMQTKNLMYYRKMSESYLKNL</sequence>
<reference evidence="2 3" key="1">
    <citation type="submission" date="2024-02" db="EMBL/GenBank/DDBJ databases">
        <authorList>
            <person name="Daric V."/>
            <person name="Darras S."/>
        </authorList>
    </citation>
    <scope>NUCLEOTIDE SEQUENCE [LARGE SCALE GENOMIC DNA]</scope>
</reference>
<accession>A0ABP0FY50</accession>
<evidence type="ECO:0000313" key="2">
    <source>
        <dbReference type="EMBL" id="CAK8683476.1"/>
    </source>
</evidence>
<dbReference type="InterPro" id="IPR003607">
    <property type="entry name" value="HD/PDEase_dom"/>
</dbReference>
<dbReference type="PANTHER" id="PTHR40202:SF1">
    <property type="entry name" value="HD DOMAIN-CONTAINING PROTEIN"/>
    <property type="match status" value="1"/>
</dbReference>
<evidence type="ECO:0000259" key="1">
    <source>
        <dbReference type="Pfam" id="PF01966"/>
    </source>
</evidence>
<protein>
    <recommendedName>
        <fullName evidence="1">HD domain-containing protein</fullName>
    </recommendedName>
</protein>
<dbReference type="PANTHER" id="PTHR40202">
    <property type="match status" value="1"/>
</dbReference>
<organism evidence="2 3">
    <name type="scientific">Clavelina lepadiformis</name>
    <name type="common">Light-bulb sea squirt</name>
    <name type="synonym">Ascidia lepadiformis</name>
    <dbReference type="NCBI Taxonomy" id="159417"/>
    <lineage>
        <taxon>Eukaryota</taxon>
        <taxon>Metazoa</taxon>
        <taxon>Chordata</taxon>
        <taxon>Tunicata</taxon>
        <taxon>Ascidiacea</taxon>
        <taxon>Aplousobranchia</taxon>
        <taxon>Clavelinidae</taxon>
        <taxon>Clavelina</taxon>
    </lineage>
</organism>